<evidence type="ECO:0000256" key="1">
    <source>
        <dbReference type="SAM" id="Phobius"/>
    </source>
</evidence>
<organism evidence="2 3">
    <name type="scientific">Nannocystis exedens</name>
    <dbReference type="NCBI Taxonomy" id="54"/>
    <lineage>
        <taxon>Bacteria</taxon>
        <taxon>Pseudomonadati</taxon>
        <taxon>Myxococcota</taxon>
        <taxon>Polyangia</taxon>
        <taxon>Nannocystales</taxon>
        <taxon>Nannocystaceae</taxon>
        <taxon>Nannocystis</taxon>
    </lineage>
</organism>
<name>A0A1I2AA24_9BACT</name>
<feature type="transmembrane region" description="Helical" evidence="1">
    <location>
        <begin position="6"/>
        <end position="32"/>
    </location>
</feature>
<proteinExistence type="predicted"/>
<keyword evidence="1" id="KW-0812">Transmembrane</keyword>
<keyword evidence="1" id="KW-1133">Transmembrane helix</keyword>
<keyword evidence="1" id="KW-0472">Membrane</keyword>
<dbReference type="EMBL" id="FOMX01000013">
    <property type="protein sequence ID" value="SFE40915.1"/>
    <property type="molecule type" value="Genomic_DNA"/>
</dbReference>
<dbReference type="AlphaFoldDB" id="A0A1I2AA24"/>
<sequence length="41" mass="4356">MTDLLHLAFAAANFVFAFAPLALAPAAFLPLLDLAALEDLR</sequence>
<keyword evidence="3" id="KW-1185">Reference proteome</keyword>
<evidence type="ECO:0000313" key="3">
    <source>
        <dbReference type="Proteomes" id="UP000199400"/>
    </source>
</evidence>
<gene>
    <name evidence="2" type="ORF">SAMN02745121_04156</name>
</gene>
<reference evidence="3" key="1">
    <citation type="submission" date="2016-10" db="EMBL/GenBank/DDBJ databases">
        <authorList>
            <person name="Varghese N."/>
            <person name="Submissions S."/>
        </authorList>
    </citation>
    <scope>NUCLEOTIDE SEQUENCE [LARGE SCALE GENOMIC DNA]</scope>
    <source>
        <strain evidence="3">ATCC 25963</strain>
    </source>
</reference>
<evidence type="ECO:0000313" key="2">
    <source>
        <dbReference type="EMBL" id="SFE40915.1"/>
    </source>
</evidence>
<protein>
    <submittedName>
        <fullName evidence="2">Uncharacterized protein</fullName>
    </submittedName>
</protein>
<dbReference type="STRING" id="54.SAMN02745121_04156"/>
<dbReference type="RefSeq" id="WP_256254056.1">
    <property type="nucleotide sequence ID" value="NZ_FOMX01000013.1"/>
</dbReference>
<dbReference type="Proteomes" id="UP000199400">
    <property type="component" value="Unassembled WGS sequence"/>
</dbReference>
<accession>A0A1I2AA24</accession>